<accession>A0A430FNB3</accession>
<reference evidence="5 6" key="1">
    <citation type="submission" date="2018-09" db="EMBL/GenBank/DDBJ databases">
        <title>Characterization of the phylogenetic diversity of five novel species belonging to the genus Bifidobacterium.</title>
        <authorList>
            <person name="Lugli G.A."/>
            <person name="Duranti S."/>
            <person name="Milani C."/>
        </authorList>
    </citation>
    <scope>NUCLEOTIDE SEQUENCE [LARGE SCALE GENOMIC DNA]</scope>
    <source>
        <strain evidence="5 6">2034B</strain>
    </source>
</reference>
<dbReference type="Pfam" id="PF00072">
    <property type="entry name" value="Response_reg"/>
    <property type="match status" value="1"/>
</dbReference>
<dbReference type="AlphaFoldDB" id="A0A430FNB3"/>
<name>A0A430FNB3_9BIFI</name>
<evidence type="ECO:0000313" key="5">
    <source>
        <dbReference type="EMBL" id="RSX54322.1"/>
    </source>
</evidence>
<proteinExistence type="predicted"/>
<dbReference type="Proteomes" id="UP000287533">
    <property type="component" value="Unassembled WGS sequence"/>
</dbReference>
<dbReference type="SMART" id="SM00421">
    <property type="entry name" value="HTH_LUXR"/>
    <property type="match status" value="1"/>
</dbReference>
<keyword evidence="1 5" id="KW-0238">DNA-binding</keyword>
<evidence type="ECO:0000256" key="2">
    <source>
        <dbReference type="PROSITE-ProRule" id="PRU00169"/>
    </source>
</evidence>
<dbReference type="InterPro" id="IPR036388">
    <property type="entry name" value="WH-like_DNA-bd_sf"/>
</dbReference>
<evidence type="ECO:0000259" key="3">
    <source>
        <dbReference type="PROSITE" id="PS50043"/>
    </source>
</evidence>
<dbReference type="InterPro" id="IPR011006">
    <property type="entry name" value="CheY-like_superfamily"/>
</dbReference>
<dbReference type="Pfam" id="PF00196">
    <property type="entry name" value="GerE"/>
    <property type="match status" value="1"/>
</dbReference>
<dbReference type="PROSITE" id="PS00622">
    <property type="entry name" value="HTH_LUXR_1"/>
    <property type="match status" value="1"/>
</dbReference>
<dbReference type="PANTHER" id="PTHR43214:SF42">
    <property type="entry name" value="TRANSCRIPTIONAL REGULATORY PROTEIN DESR"/>
    <property type="match status" value="1"/>
</dbReference>
<dbReference type="EMBL" id="QXGL01000001">
    <property type="protein sequence ID" value="RSX54322.1"/>
    <property type="molecule type" value="Genomic_DNA"/>
</dbReference>
<feature type="domain" description="Response regulatory" evidence="4">
    <location>
        <begin position="47"/>
        <end position="166"/>
    </location>
</feature>
<dbReference type="Gene3D" id="1.10.10.10">
    <property type="entry name" value="Winged helix-like DNA-binding domain superfamily/Winged helix DNA-binding domain"/>
    <property type="match status" value="1"/>
</dbReference>
<dbReference type="Gene3D" id="3.40.50.2300">
    <property type="match status" value="1"/>
</dbReference>
<dbReference type="SMART" id="SM00448">
    <property type="entry name" value="REC"/>
    <property type="match status" value="1"/>
</dbReference>
<dbReference type="InterPro" id="IPR000792">
    <property type="entry name" value="Tscrpt_reg_LuxR_C"/>
</dbReference>
<feature type="domain" description="HTH luxR-type" evidence="3">
    <location>
        <begin position="228"/>
        <end position="293"/>
    </location>
</feature>
<dbReference type="InterPro" id="IPR001789">
    <property type="entry name" value="Sig_transdc_resp-reg_receiver"/>
</dbReference>
<dbReference type="PROSITE" id="PS50043">
    <property type="entry name" value="HTH_LUXR_2"/>
    <property type="match status" value="1"/>
</dbReference>
<dbReference type="SUPFAM" id="SSF52172">
    <property type="entry name" value="CheY-like"/>
    <property type="match status" value="1"/>
</dbReference>
<protein>
    <submittedName>
        <fullName evidence="5">DNA-binding response regulator</fullName>
    </submittedName>
</protein>
<dbReference type="CDD" id="cd00156">
    <property type="entry name" value="REC"/>
    <property type="match status" value="1"/>
</dbReference>
<dbReference type="CDD" id="cd06170">
    <property type="entry name" value="LuxR_C_like"/>
    <property type="match status" value="1"/>
</dbReference>
<gene>
    <name evidence="5" type="ORF">D2E25_0630</name>
</gene>
<dbReference type="PROSITE" id="PS50110">
    <property type="entry name" value="RESPONSE_REGULATORY"/>
    <property type="match status" value="1"/>
</dbReference>
<keyword evidence="2" id="KW-0597">Phosphoprotein</keyword>
<comment type="caution">
    <text evidence="5">The sequence shown here is derived from an EMBL/GenBank/DDBJ whole genome shotgun (WGS) entry which is preliminary data.</text>
</comment>
<keyword evidence="6" id="KW-1185">Reference proteome</keyword>
<dbReference type="SUPFAM" id="SSF46894">
    <property type="entry name" value="C-terminal effector domain of the bipartite response regulators"/>
    <property type="match status" value="1"/>
</dbReference>
<organism evidence="5 6">
    <name type="scientific">Bifidobacterium goeldii</name>
    <dbReference type="NCBI Taxonomy" id="2306975"/>
    <lineage>
        <taxon>Bacteria</taxon>
        <taxon>Bacillati</taxon>
        <taxon>Actinomycetota</taxon>
        <taxon>Actinomycetes</taxon>
        <taxon>Bifidobacteriales</taxon>
        <taxon>Bifidobacteriaceae</taxon>
        <taxon>Bifidobacterium</taxon>
    </lineage>
</organism>
<dbReference type="GO" id="GO:0006355">
    <property type="term" value="P:regulation of DNA-templated transcription"/>
    <property type="evidence" value="ECO:0007669"/>
    <property type="project" value="InterPro"/>
</dbReference>
<dbReference type="InterPro" id="IPR016032">
    <property type="entry name" value="Sig_transdc_resp-reg_C-effctor"/>
</dbReference>
<sequence>MGDMDDIALHATDAGVANVCDSANVRSNDGVRIDDAHIVGSDCERIRIGIVDNDPYALKVLAAMIARMDARFEVIWTSELGAVAIRRCLSTAKRPDVLVTDMSMRDVPGTEVCRAIRVKTPKVGVVGVTSYAVTSFCAEAARCGMQALIAKTDLNGMATAIRNAARGMATNACGRSDRLDDGGEVGGTGIVGDGVGRTGAAGAAFAGATADVRFLDAASAHMLLEDGSYERRGALSAKERDTLRLYAEGLATKEIAAAYGVSEATVATFERRALAKLGARSRAHAISICVRRHEF</sequence>
<feature type="modified residue" description="4-aspartylphosphate" evidence="2">
    <location>
        <position position="101"/>
    </location>
</feature>
<dbReference type="PANTHER" id="PTHR43214">
    <property type="entry name" value="TWO-COMPONENT RESPONSE REGULATOR"/>
    <property type="match status" value="1"/>
</dbReference>
<dbReference type="GO" id="GO:0003677">
    <property type="term" value="F:DNA binding"/>
    <property type="evidence" value="ECO:0007669"/>
    <property type="project" value="UniProtKB-KW"/>
</dbReference>
<dbReference type="GO" id="GO:0000160">
    <property type="term" value="P:phosphorelay signal transduction system"/>
    <property type="evidence" value="ECO:0007669"/>
    <property type="project" value="InterPro"/>
</dbReference>
<dbReference type="InterPro" id="IPR039420">
    <property type="entry name" value="WalR-like"/>
</dbReference>
<evidence type="ECO:0000256" key="1">
    <source>
        <dbReference type="ARBA" id="ARBA00023125"/>
    </source>
</evidence>
<evidence type="ECO:0000313" key="6">
    <source>
        <dbReference type="Proteomes" id="UP000287533"/>
    </source>
</evidence>
<dbReference type="PRINTS" id="PR00038">
    <property type="entry name" value="HTHLUXR"/>
</dbReference>
<evidence type="ECO:0000259" key="4">
    <source>
        <dbReference type="PROSITE" id="PS50110"/>
    </source>
</evidence>